<proteinExistence type="predicted"/>
<dbReference type="InParanoid" id="G3H7J3"/>
<gene>
    <name evidence="1" type="ORF">I79_006325</name>
</gene>
<protein>
    <submittedName>
        <fullName evidence="1">Uncharacterized protein</fullName>
    </submittedName>
</protein>
<evidence type="ECO:0000313" key="1">
    <source>
        <dbReference type="EMBL" id="EGW10157.1"/>
    </source>
</evidence>
<name>G3H7J3_CRIGR</name>
<dbReference type="AlphaFoldDB" id="G3H7J3"/>
<evidence type="ECO:0000313" key="2">
    <source>
        <dbReference type="Proteomes" id="UP000001075"/>
    </source>
</evidence>
<reference evidence="2" key="1">
    <citation type="journal article" date="2011" name="Nat. Biotechnol.">
        <title>The genomic sequence of the Chinese hamster ovary (CHO)-K1 cell line.</title>
        <authorList>
            <person name="Xu X."/>
            <person name="Nagarajan H."/>
            <person name="Lewis N.E."/>
            <person name="Pan S."/>
            <person name="Cai Z."/>
            <person name="Liu X."/>
            <person name="Chen W."/>
            <person name="Xie M."/>
            <person name="Wang W."/>
            <person name="Hammond S."/>
            <person name="Andersen M.R."/>
            <person name="Neff N."/>
            <person name="Passarelli B."/>
            <person name="Koh W."/>
            <person name="Fan H.C."/>
            <person name="Wang J."/>
            <person name="Gui Y."/>
            <person name="Lee K.H."/>
            <person name="Betenbaugh M.J."/>
            <person name="Quake S.R."/>
            <person name="Famili I."/>
            <person name="Palsson B.O."/>
            <person name="Wang J."/>
        </authorList>
    </citation>
    <scope>NUCLEOTIDE SEQUENCE [LARGE SCALE GENOMIC DNA]</scope>
    <source>
        <strain evidence="2">CHO K1 cell line</strain>
    </source>
</reference>
<dbReference type="EMBL" id="JH000195">
    <property type="protein sequence ID" value="EGW10157.1"/>
    <property type="molecule type" value="Genomic_DNA"/>
</dbReference>
<dbReference type="Proteomes" id="UP000001075">
    <property type="component" value="Unassembled WGS sequence"/>
</dbReference>
<sequence>MTSEFCSFLLITSATAGRNFIIDCGENLSAISDETPVISWHNFTKWDLLCYGGMLHSFLDS</sequence>
<accession>G3H7J3</accession>
<organism evidence="1 2">
    <name type="scientific">Cricetulus griseus</name>
    <name type="common">Chinese hamster</name>
    <name type="synonym">Cricetulus barabensis griseus</name>
    <dbReference type="NCBI Taxonomy" id="10029"/>
    <lineage>
        <taxon>Eukaryota</taxon>
        <taxon>Metazoa</taxon>
        <taxon>Chordata</taxon>
        <taxon>Craniata</taxon>
        <taxon>Vertebrata</taxon>
        <taxon>Euteleostomi</taxon>
        <taxon>Mammalia</taxon>
        <taxon>Eutheria</taxon>
        <taxon>Euarchontoglires</taxon>
        <taxon>Glires</taxon>
        <taxon>Rodentia</taxon>
        <taxon>Myomorpha</taxon>
        <taxon>Muroidea</taxon>
        <taxon>Cricetidae</taxon>
        <taxon>Cricetinae</taxon>
        <taxon>Cricetulus</taxon>
    </lineage>
</organism>